<dbReference type="Gene3D" id="3.20.20.100">
    <property type="entry name" value="NADP-dependent oxidoreductase domain"/>
    <property type="match status" value="1"/>
</dbReference>
<reference evidence="3 4" key="1">
    <citation type="journal article" date="2016" name="Environ. Microbiol.">
        <title>New Methyloceanibacter diversity from North Sea sediments includes methanotroph containing solely the soluble methane monooxygenase.</title>
        <authorList>
            <person name="Vekeman B."/>
            <person name="Kerckhof F.M."/>
            <person name="Cremers G."/>
            <person name="de Vos P."/>
            <person name="Vandamme P."/>
            <person name="Boon N."/>
            <person name="Op den Camp H.J."/>
            <person name="Heylen K."/>
        </authorList>
    </citation>
    <scope>NUCLEOTIDE SEQUENCE [LARGE SCALE GENOMIC DNA]</scope>
    <source>
        <strain evidence="3 4">R-67176</strain>
    </source>
</reference>
<proteinExistence type="predicted"/>
<evidence type="ECO:0000256" key="1">
    <source>
        <dbReference type="ARBA" id="ARBA00023002"/>
    </source>
</evidence>
<dbReference type="InterPro" id="IPR023210">
    <property type="entry name" value="NADP_OxRdtase_dom"/>
</dbReference>
<keyword evidence="4" id="KW-1185">Reference proteome</keyword>
<evidence type="ECO:0000313" key="4">
    <source>
        <dbReference type="Proteomes" id="UP000094172"/>
    </source>
</evidence>
<dbReference type="Pfam" id="PF00248">
    <property type="entry name" value="Aldo_ket_red"/>
    <property type="match status" value="1"/>
</dbReference>
<dbReference type="EMBL" id="LPWE01000002">
    <property type="protein sequence ID" value="ODR97253.1"/>
    <property type="molecule type" value="Genomic_DNA"/>
</dbReference>
<accession>A0A1E3VUP3</accession>
<gene>
    <name evidence="3" type="ORF">AUC70_13470</name>
</gene>
<dbReference type="InterPro" id="IPR020471">
    <property type="entry name" value="AKR"/>
</dbReference>
<dbReference type="GO" id="GO:0016491">
    <property type="term" value="F:oxidoreductase activity"/>
    <property type="evidence" value="ECO:0007669"/>
    <property type="project" value="UniProtKB-KW"/>
</dbReference>
<dbReference type="InterPro" id="IPR050523">
    <property type="entry name" value="AKR_Detox_Biosynth"/>
</dbReference>
<dbReference type="RefSeq" id="WP_069443249.1">
    <property type="nucleotide sequence ID" value="NZ_LPWE01000002.1"/>
</dbReference>
<evidence type="ECO:0000259" key="2">
    <source>
        <dbReference type="Pfam" id="PF00248"/>
    </source>
</evidence>
<dbReference type="GO" id="GO:0005829">
    <property type="term" value="C:cytosol"/>
    <property type="evidence" value="ECO:0007669"/>
    <property type="project" value="TreeGrafter"/>
</dbReference>
<comment type="caution">
    <text evidence="3">The sequence shown here is derived from an EMBL/GenBank/DDBJ whole genome shotgun (WGS) entry which is preliminary data.</text>
</comment>
<dbReference type="InterPro" id="IPR018170">
    <property type="entry name" value="Aldo/ket_reductase_CS"/>
</dbReference>
<dbReference type="AlphaFoldDB" id="A0A1E3VUP3"/>
<name>A0A1E3VUP3_9HYPH</name>
<dbReference type="PANTHER" id="PTHR43364:SF4">
    <property type="entry name" value="NAD(P)-LINKED OXIDOREDUCTASE SUPERFAMILY PROTEIN"/>
    <property type="match status" value="1"/>
</dbReference>
<protein>
    <submittedName>
        <fullName evidence="3">General stress protein</fullName>
    </submittedName>
</protein>
<dbReference type="Proteomes" id="UP000094172">
    <property type="component" value="Unassembled WGS sequence"/>
</dbReference>
<organism evidence="3 4">
    <name type="scientific">Methyloceanibacter stevinii</name>
    <dbReference type="NCBI Taxonomy" id="1774970"/>
    <lineage>
        <taxon>Bacteria</taxon>
        <taxon>Pseudomonadati</taxon>
        <taxon>Pseudomonadota</taxon>
        <taxon>Alphaproteobacteria</taxon>
        <taxon>Hyphomicrobiales</taxon>
        <taxon>Hyphomicrobiaceae</taxon>
        <taxon>Methyloceanibacter</taxon>
    </lineage>
</organism>
<dbReference type="CDD" id="cd19148">
    <property type="entry name" value="AKR_AKR11B1"/>
    <property type="match status" value="1"/>
</dbReference>
<evidence type="ECO:0000313" key="3">
    <source>
        <dbReference type="EMBL" id="ODR97253.1"/>
    </source>
</evidence>
<keyword evidence="1" id="KW-0560">Oxidoreductase</keyword>
<dbReference type="SUPFAM" id="SSF51430">
    <property type="entry name" value="NAD(P)-linked oxidoreductase"/>
    <property type="match status" value="1"/>
</dbReference>
<dbReference type="PROSITE" id="PS00062">
    <property type="entry name" value="ALDOKETO_REDUCTASE_2"/>
    <property type="match status" value="1"/>
</dbReference>
<feature type="domain" description="NADP-dependent oxidoreductase" evidence="2">
    <location>
        <begin position="16"/>
        <end position="307"/>
    </location>
</feature>
<sequence>MEQISIPGLPFAASRVALGTWAIGGWMWGGADDDNAVATIHRALDLGINLVDTAPVYGFGHSEEIVGRALEGRRDTALIATKVGLDWTSGRPRRNSTPERLRQELEDSLRRLRTDVIDIYQVHWPDDATAFEVTAETLDEFRREGKIRAIGVSNFDVAQMDRFRTVAPIATIQPPYNLFERGADDEVLPYAKTHGIVALTYGALCRGLLSGRMTEDTTFEGDDLRKMDPKFQAARRGQYLAAVAELDALARKKFGKSVLALAVRWILDQGDTVALWGARRPAQLDAVPDIMGWHIDPETMAEIDRILDETITDPVGPEFMAPPRTKAA</sequence>
<dbReference type="InterPro" id="IPR036812">
    <property type="entry name" value="NAD(P)_OxRdtase_dom_sf"/>
</dbReference>
<dbReference type="PRINTS" id="PR00069">
    <property type="entry name" value="ALDKETRDTASE"/>
</dbReference>
<dbReference type="STRING" id="1774970.AUC70_13470"/>
<dbReference type="PANTHER" id="PTHR43364">
    <property type="entry name" value="NADH-SPECIFIC METHYLGLYOXAL REDUCTASE-RELATED"/>
    <property type="match status" value="1"/>
</dbReference>